<protein>
    <recommendedName>
        <fullName evidence="4">TonB protein C-terminal</fullName>
    </recommendedName>
</protein>
<organism evidence="2 3">
    <name type="scientific">Aequorivita echinoideorum</name>
    <dbReference type="NCBI Taxonomy" id="1549647"/>
    <lineage>
        <taxon>Bacteria</taxon>
        <taxon>Pseudomonadati</taxon>
        <taxon>Bacteroidota</taxon>
        <taxon>Flavobacteriia</taxon>
        <taxon>Flavobacteriales</taxon>
        <taxon>Flavobacteriaceae</taxon>
        <taxon>Aequorivita</taxon>
    </lineage>
</organism>
<accession>A0ABS5S0T2</accession>
<keyword evidence="3" id="KW-1185">Reference proteome</keyword>
<dbReference type="Proteomes" id="UP001297092">
    <property type="component" value="Unassembled WGS sequence"/>
</dbReference>
<evidence type="ECO:0000313" key="2">
    <source>
        <dbReference type="EMBL" id="MBT0606811.1"/>
    </source>
</evidence>
<evidence type="ECO:0000313" key="3">
    <source>
        <dbReference type="Proteomes" id="UP001297092"/>
    </source>
</evidence>
<sequence>MKYLIIVLLFSIAASSCQYFETEKVSSEKIYKEEIEAIDWKEVDRYPSFIHCDSIAEKPEQKQCFINTINSRLYQSISDKNIIAVHEVYDTVLVDFAVSNKGNLSILQIEMDSVLKKDFPNLEDLLLKTIDSLQPIAPAYKRGIPVKTQFTLPVIIQTN</sequence>
<comment type="caution">
    <text evidence="2">The sequence shown here is derived from an EMBL/GenBank/DDBJ whole genome shotgun (WGS) entry which is preliminary data.</text>
</comment>
<evidence type="ECO:0000256" key="1">
    <source>
        <dbReference type="SAM" id="SignalP"/>
    </source>
</evidence>
<name>A0ABS5S0T2_9FLAO</name>
<proteinExistence type="predicted"/>
<gene>
    <name evidence="2" type="ORF">KIV10_01325</name>
</gene>
<dbReference type="RefSeq" id="WP_214111685.1">
    <property type="nucleotide sequence ID" value="NZ_JAHCTB010000001.1"/>
</dbReference>
<keyword evidence="1" id="KW-0732">Signal</keyword>
<reference evidence="2 3" key="1">
    <citation type="submission" date="2021-05" db="EMBL/GenBank/DDBJ databases">
        <title>Aequorivita echinoideorum JCM 30378 genome.</title>
        <authorList>
            <person name="Zhang H."/>
            <person name="Li C."/>
        </authorList>
    </citation>
    <scope>NUCLEOTIDE SEQUENCE [LARGE SCALE GENOMIC DNA]</scope>
    <source>
        <strain evidence="2 3">JCM30378</strain>
    </source>
</reference>
<dbReference type="EMBL" id="JAHCTB010000001">
    <property type="protein sequence ID" value="MBT0606811.1"/>
    <property type="molecule type" value="Genomic_DNA"/>
</dbReference>
<dbReference type="PROSITE" id="PS51257">
    <property type="entry name" value="PROKAR_LIPOPROTEIN"/>
    <property type="match status" value="1"/>
</dbReference>
<evidence type="ECO:0008006" key="4">
    <source>
        <dbReference type="Google" id="ProtNLM"/>
    </source>
</evidence>
<feature type="signal peptide" evidence="1">
    <location>
        <begin position="1"/>
        <end position="19"/>
    </location>
</feature>
<feature type="chain" id="PRO_5046739315" description="TonB protein C-terminal" evidence="1">
    <location>
        <begin position="20"/>
        <end position="159"/>
    </location>
</feature>